<dbReference type="GO" id="GO:0055085">
    <property type="term" value="P:transmembrane transport"/>
    <property type="evidence" value="ECO:0007669"/>
    <property type="project" value="InterPro"/>
</dbReference>
<comment type="subcellular location">
    <subcellularLocation>
        <location evidence="1">Membrane</location>
        <topology evidence="1">Multi-pass membrane protein</topology>
    </subcellularLocation>
</comment>
<feature type="transmembrane region" description="Helical" evidence="5">
    <location>
        <begin position="82"/>
        <end position="102"/>
    </location>
</feature>
<comment type="caution">
    <text evidence="7">The sequence shown here is derived from an EMBL/GenBank/DDBJ whole genome shotgun (WGS) entry which is preliminary data.</text>
</comment>
<feature type="transmembrane region" description="Helical" evidence="5">
    <location>
        <begin position="265"/>
        <end position="285"/>
    </location>
</feature>
<evidence type="ECO:0000256" key="3">
    <source>
        <dbReference type="ARBA" id="ARBA00022989"/>
    </source>
</evidence>
<feature type="transmembrane region" description="Helical" evidence="5">
    <location>
        <begin position="390"/>
        <end position="421"/>
    </location>
</feature>
<dbReference type="EMBL" id="JACRDE010000507">
    <property type="protein sequence ID" value="MBI5251687.1"/>
    <property type="molecule type" value="Genomic_DNA"/>
</dbReference>
<keyword evidence="4 5" id="KW-0472">Membrane</keyword>
<dbReference type="PROSITE" id="PS50801">
    <property type="entry name" value="STAS"/>
    <property type="match status" value="1"/>
</dbReference>
<dbReference type="InterPro" id="IPR001902">
    <property type="entry name" value="SLC26A/SulP_fam"/>
</dbReference>
<evidence type="ECO:0000256" key="5">
    <source>
        <dbReference type="SAM" id="Phobius"/>
    </source>
</evidence>
<keyword evidence="3 5" id="KW-1133">Transmembrane helix</keyword>
<evidence type="ECO:0000256" key="1">
    <source>
        <dbReference type="ARBA" id="ARBA00004141"/>
    </source>
</evidence>
<dbReference type="NCBIfam" id="TIGR00815">
    <property type="entry name" value="sulP"/>
    <property type="match status" value="1"/>
</dbReference>
<dbReference type="InterPro" id="IPR011547">
    <property type="entry name" value="SLC26A/SulP_dom"/>
</dbReference>
<feature type="transmembrane region" description="Helical" evidence="5">
    <location>
        <begin position="141"/>
        <end position="166"/>
    </location>
</feature>
<dbReference type="Pfam" id="PF00916">
    <property type="entry name" value="Sulfate_transp"/>
    <property type="match status" value="1"/>
</dbReference>
<proteinExistence type="predicted"/>
<evidence type="ECO:0000256" key="4">
    <source>
        <dbReference type="ARBA" id="ARBA00023136"/>
    </source>
</evidence>
<dbReference type="GO" id="GO:0016020">
    <property type="term" value="C:membrane"/>
    <property type="evidence" value="ECO:0007669"/>
    <property type="project" value="UniProtKB-SubCell"/>
</dbReference>
<gene>
    <name evidence="7" type="primary">sulP</name>
    <name evidence="7" type="ORF">HY912_19515</name>
</gene>
<keyword evidence="2 5" id="KW-0812">Transmembrane</keyword>
<feature type="transmembrane region" description="Helical" evidence="5">
    <location>
        <begin position="361"/>
        <end position="378"/>
    </location>
</feature>
<reference evidence="7" key="1">
    <citation type="submission" date="2020-07" db="EMBL/GenBank/DDBJ databases">
        <title>Huge and variable diversity of episymbiotic CPR bacteria and DPANN archaea in groundwater ecosystems.</title>
        <authorList>
            <person name="He C.Y."/>
            <person name="Keren R."/>
            <person name="Whittaker M."/>
            <person name="Farag I.F."/>
            <person name="Doudna J."/>
            <person name="Cate J.H.D."/>
            <person name="Banfield J.F."/>
        </authorList>
    </citation>
    <scope>NUCLEOTIDE SEQUENCE</scope>
    <source>
        <strain evidence="7">NC_groundwater_1664_Pr3_B-0.1um_52_9</strain>
    </source>
</reference>
<dbReference type="Gene3D" id="3.30.750.24">
    <property type="entry name" value="STAS domain"/>
    <property type="match status" value="1"/>
</dbReference>
<feature type="transmembrane region" description="Helical" evidence="5">
    <location>
        <begin position="211"/>
        <end position="231"/>
    </location>
</feature>
<organism evidence="7 8">
    <name type="scientific">Desulfomonile tiedjei</name>
    <dbReference type="NCBI Taxonomy" id="2358"/>
    <lineage>
        <taxon>Bacteria</taxon>
        <taxon>Pseudomonadati</taxon>
        <taxon>Thermodesulfobacteriota</taxon>
        <taxon>Desulfomonilia</taxon>
        <taxon>Desulfomonilales</taxon>
        <taxon>Desulfomonilaceae</taxon>
        <taxon>Desulfomonile</taxon>
    </lineage>
</organism>
<name>A0A9D6V545_9BACT</name>
<dbReference type="InterPro" id="IPR002645">
    <property type="entry name" value="STAS_dom"/>
</dbReference>
<dbReference type="SUPFAM" id="SSF52091">
    <property type="entry name" value="SpoIIaa-like"/>
    <property type="match status" value="1"/>
</dbReference>
<evidence type="ECO:0000313" key="8">
    <source>
        <dbReference type="Proteomes" id="UP000807825"/>
    </source>
</evidence>
<feature type="transmembrane region" description="Helical" evidence="5">
    <location>
        <begin position="297"/>
        <end position="314"/>
    </location>
</feature>
<protein>
    <submittedName>
        <fullName evidence="7">Sulfate permease</fullName>
    </submittedName>
</protein>
<feature type="domain" description="STAS" evidence="6">
    <location>
        <begin position="446"/>
        <end position="561"/>
    </location>
</feature>
<accession>A0A9D6V545</accession>
<evidence type="ECO:0000313" key="7">
    <source>
        <dbReference type="EMBL" id="MBI5251687.1"/>
    </source>
</evidence>
<dbReference type="AlphaFoldDB" id="A0A9D6V545"/>
<feature type="transmembrane region" description="Helical" evidence="5">
    <location>
        <begin position="334"/>
        <end position="354"/>
    </location>
</feature>
<sequence length="629" mass="67646">MSRIRGVGIGLRRYLPILNWMPTYERTWLRPDLLAGLTLAAFTIPEAIAYAELAGLPPQAGLYASIAPPLLYMLFGTSRQLVVGPTSAVSVLIASGLATLAIASPEHYAALAAATAIMVGLIALVSYALRLGFLVNFISESVLVGFSTGAALYIASTQLGKMFGIAGSHGQFFERILHIARHLGDANLFALWLGLAGIIVLVVGEHFLRRLPWALIVVLGAIGVMSATDLVQRGVHIIGELPRGIPALSFPPIAFSDVPDLLRTAVGAFVLSYLEGMSMARAFAAKNKYRVDANQELLALGFASIGAGVTNAYPVAGSFSRSALNDSLGARTQLASGIGGILVALVVLFFTELFTNLPEPILASVVLVAVRGLFKVGALRRLYRLRRVEFWTAIGAMAGVLVLGILDGVVIGALLSLLLVIGRASQSRMSVLGKVPGQPQFTDIRQNPENTTIPGLCIIRADEGIFYANTESIRYEILNIVGSTTPTVKTVILDLEMTSDLDLSGVEMLEDLRKDLQESGVQLRLSRVQRSARVLLARVGISDKIGLDRFHPRTLFAVAAYLSEEGVKSAMSCDILPDMIRCVQDLVSARAEHVEAADRDKLETISYRLEMILESIEQMNGSPRNSGRR</sequence>
<dbReference type="InterPro" id="IPR036513">
    <property type="entry name" value="STAS_dom_sf"/>
</dbReference>
<dbReference type="Pfam" id="PF01740">
    <property type="entry name" value="STAS"/>
    <property type="match status" value="1"/>
</dbReference>
<dbReference type="CDD" id="cd07042">
    <property type="entry name" value="STAS_SulP_like_sulfate_transporter"/>
    <property type="match status" value="1"/>
</dbReference>
<dbReference type="PANTHER" id="PTHR11814">
    <property type="entry name" value="SULFATE TRANSPORTER"/>
    <property type="match status" value="1"/>
</dbReference>
<feature type="transmembrane region" description="Helical" evidence="5">
    <location>
        <begin position="186"/>
        <end position="204"/>
    </location>
</feature>
<feature type="transmembrane region" description="Helical" evidence="5">
    <location>
        <begin position="108"/>
        <end position="129"/>
    </location>
</feature>
<evidence type="ECO:0000256" key="2">
    <source>
        <dbReference type="ARBA" id="ARBA00022692"/>
    </source>
</evidence>
<dbReference type="Proteomes" id="UP000807825">
    <property type="component" value="Unassembled WGS sequence"/>
</dbReference>
<evidence type="ECO:0000259" key="6">
    <source>
        <dbReference type="PROSITE" id="PS50801"/>
    </source>
</evidence>